<name>A0ABU8ELE1_9BACL</name>
<dbReference type="Proteomes" id="UP001387110">
    <property type="component" value="Unassembled WGS sequence"/>
</dbReference>
<accession>A0ABU8ELE1</accession>
<organism evidence="1 2">
    <name type="scientific">Exiguobacterium indicum</name>
    <dbReference type="NCBI Taxonomy" id="296995"/>
    <lineage>
        <taxon>Bacteria</taxon>
        <taxon>Bacillati</taxon>
        <taxon>Bacillota</taxon>
        <taxon>Bacilli</taxon>
        <taxon>Bacillales</taxon>
        <taxon>Bacillales Family XII. Incertae Sedis</taxon>
        <taxon>Exiguobacterium</taxon>
    </lineage>
</organism>
<sequence>MLMTAEQEMITTVAYESTFKKRMRNLNAEDYRIIVEELNRIIDGGDVHTSSWIPGSDWRGTLYEPIWISCRQNSTEAAKFYGQILYKVMMDRPETWCFGNYTNARGKTYFRVD</sequence>
<protein>
    <submittedName>
        <fullName evidence="1">Uncharacterized protein</fullName>
    </submittedName>
</protein>
<gene>
    <name evidence="1" type="ORF">SZL87_15010</name>
</gene>
<dbReference type="RefSeq" id="WP_336449599.1">
    <property type="nucleotide sequence ID" value="NZ_JBAWKY010000006.1"/>
</dbReference>
<keyword evidence="2" id="KW-1185">Reference proteome</keyword>
<dbReference type="EMBL" id="JBAWKY010000006">
    <property type="protein sequence ID" value="MEI4463734.1"/>
    <property type="molecule type" value="Genomic_DNA"/>
</dbReference>
<comment type="caution">
    <text evidence="1">The sequence shown here is derived from an EMBL/GenBank/DDBJ whole genome shotgun (WGS) entry which is preliminary data.</text>
</comment>
<proteinExistence type="predicted"/>
<evidence type="ECO:0000313" key="1">
    <source>
        <dbReference type="EMBL" id="MEI4463734.1"/>
    </source>
</evidence>
<reference evidence="1 2" key="1">
    <citation type="submission" date="2023-12" db="EMBL/GenBank/DDBJ databases">
        <authorList>
            <person name="Easwaran N."/>
            <person name="Lazarus H.P.S."/>
        </authorList>
    </citation>
    <scope>NUCLEOTIDE SEQUENCE [LARGE SCALE GENOMIC DNA]</scope>
    <source>
        <strain evidence="1 2">VIT-2023</strain>
    </source>
</reference>
<evidence type="ECO:0000313" key="2">
    <source>
        <dbReference type="Proteomes" id="UP001387110"/>
    </source>
</evidence>